<dbReference type="EMBL" id="JACEEZ010024544">
    <property type="protein sequence ID" value="KAG0710096.1"/>
    <property type="molecule type" value="Genomic_DNA"/>
</dbReference>
<keyword evidence="8" id="KW-1185">Reference proteome</keyword>
<evidence type="ECO:0000313" key="7">
    <source>
        <dbReference type="EMBL" id="KAG0710096.1"/>
    </source>
</evidence>
<dbReference type="InterPro" id="IPR036055">
    <property type="entry name" value="LDL_receptor-like_sf"/>
</dbReference>
<dbReference type="SUPFAM" id="SSF57424">
    <property type="entry name" value="LDL receptor-like module"/>
    <property type="match status" value="1"/>
</dbReference>
<feature type="transmembrane region" description="Helical" evidence="5">
    <location>
        <begin position="215"/>
        <end position="240"/>
    </location>
</feature>
<dbReference type="SMART" id="SM00192">
    <property type="entry name" value="LDLa"/>
    <property type="match status" value="1"/>
</dbReference>
<comment type="caution">
    <text evidence="7">The sequence shown here is derived from an EMBL/GenBank/DDBJ whole genome shotgun (WGS) entry which is preliminary data.</text>
</comment>
<dbReference type="InterPro" id="IPR002172">
    <property type="entry name" value="LDrepeatLR_classA_rpt"/>
</dbReference>
<gene>
    <name evidence="7" type="ORF">GWK47_023503</name>
</gene>
<evidence type="ECO:0000256" key="1">
    <source>
        <dbReference type="ARBA" id="ARBA00023157"/>
    </source>
</evidence>
<evidence type="ECO:0000313" key="8">
    <source>
        <dbReference type="Proteomes" id="UP000770661"/>
    </source>
</evidence>
<keyword evidence="5" id="KW-1133">Transmembrane helix</keyword>
<evidence type="ECO:0000259" key="6">
    <source>
        <dbReference type="PROSITE" id="PS01180"/>
    </source>
</evidence>
<feature type="domain" description="CUB" evidence="6">
    <location>
        <begin position="44"/>
        <end position="157"/>
    </location>
</feature>
<dbReference type="SUPFAM" id="SSF49854">
    <property type="entry name" value="Spermadhesin, CUB domain"/>
    <property type="match status" value="1"/>
</dbReference>
<dbReference type="Gene3D" id="4.10.400.10">
    <property type="entry name" value="Low-density Lipoprotein Receptor"/>
    <property type="match status" value="1"/>
</dbReference>
<keyword evidence="1 2" id="KW-1015">Disulfide bond</keyword>
<feature type="disulfide bond" evidence="2">
    <location>
        <begin position="44"/>
        <end position="71"/>
    </location>
</feature>
<feature type="compositionally biased region" description="Acidic residues" evidence="4">
    <location>
        <begin position="325"/>
        <end position="339"/>
    </location>
</feature>
<keyword evidence="5" id="KW-0812">Transmembrane</keyword>
<dbReference type="InterPro" id="IPR035914">
    <property type="entry name" value="Sperma_CUB_dom_sf"/>
</dbReference>
<keyword evidence="5" id="KW-0472">Membrane</keyword>
<sequence>MFFLLLKTYFILFYIFTFYYFTPFLPLPLFSRPFTPTDAVSELCSDTFMKQHNHMIEGAVLTSKGERNLKCVVTFQTDTILQRFMLRFERLQLDCNDHLFIYDGAYAMGAHKLDLSCRNTLQNVAPFYTQTNHVTLKYVTDQWGPKTNGFRLLITAFKDKKHTCLHFRCETTNFCVDRELTCDGVNHCGDGSDESTSLARCPPTPLYEVLGVSGALLVAIVTSVALLCCACGVAVVVCMYRRNRALHHPTPQTQAAYPNEVGGTNGTFGGIMVEKPPPYPGAPQHTSVLPPGEMATHTPLMLSLRCVCSSGGEEKEEEEVLEEVVVEVEEEEEKEEEMQGQEGSKE</sequence>
<proteinExistence type="predicted"/>
<organism evidence="7 8">
    <name type="scientific">Chionoecetes opilio</name>
    <name type="common">Atlantic snow crab</name>
    <name type="synonym">Cancer opilio</name>
    <dbReference type="NCBI Taxonomy" id="41210"/>
    <lineage>
        <taxon>Eukaryota</taxon>
        <taxon>Metazoa</taxon>
        <taxon>Ecdysozoa</taxon>
        <taxon>Arthropoda</taxon>
        <taxon>Crustacea</taxon>
        <taxon>Multicrustacea</taxon>
        <taxon>Malacostraca</taxon>
        <taxon>Eumalacostraca</taxon>
        <taxon>Eucarida</taxon>
        <taxon>Decapoda</taxon>
        <taxon>Pleocyemata</taxon>
        <taxon>Brachyura</taxon>
        <taxon>Eubrachyura</taxon>
        <taxon>Majoidea</taxon>
        <taxon>Majidae</taxon>
        <taxon>Chionoecetes</taxon>
    </lineage>
</organism>
<dbReference type="Proteomes" id="UP000770661">
    <property type="component" value="Unassembled WGS sequence"/>
</dbReference>
<dbReference type="Pfam" id="PF00057">
    <property type="entry name" value="Ldl_recept_a"/>
    <property type="match status" value="1"/>
</dbReference>
<dbReference type="PANTHER" id="PTHR24652:SF69">
    <property type="entry name" value="CUB DOMAIN-CONTAINING PROTEIN"/>
    <property type="match status" value="1"/>
</dbReference>
<evidence type="ECO:0000256" key="4">
    <source>
        <dbReference type="SAM" id="MobiDB-lite"/>
    </source>
</evidence>
<feature type="transmembrane region" description="Helical" evidence="5">
    <location>
        <begin position="9"/>
        <end position="30"/>
    </location>
</feature>
<dbReference type="InterPro" id="IPR042333">
    <property type="entry name" value="LRAD2/Mig-13-like"/>
</dbReference>
<protein>
    <recommendedName>
        <fullName evidence="6">CUB domain-containing protein</fullName>
    </recommendedName>
</protein>
<dbReference type="Gene3D" id="2.60.120.290">
    <property type="entry name" value="Spermadhesin, CUB domain"/>
    <property type="match status" value="1"/>
</dbReference>
<feature type="region of interest" description="Disordered" evidence="4">
    <location>
        <begin position="325"/>
        <end position="346"/>
    </location>
</feature>
<dbReference type="OrthoDB" id="6514358at2759"/>
<dbReference type="InterPro" id="IPR000859">
    <property type="entry name" value="CUB_dom"/>
</dbReference>
<evidence type="ECO:0000256" key="3">
    <source>
        <dbReference type="PROSITE-ProRule" id="PRU00124"/>
    </source>
</evidence>
<comment type="caution">
    <text evidence="3">Lacks conserved residue(s) required for the propagation of feature annotation.</text>
</comment>
<dbReference type="PROSITE" id="PS01180">
    <property type="entry name" value="CUB"/>
    <property type="match status" value="1"/>
</dbReference>
<dbReference type="CDD" id="cd00112">
    <property type="entry name" value="LDLa"/>
    <property type="match status" value="1"/>
</dbReference>
<reference evidence="7" key="1">
    <citation type="submission" date="2020-07" db="EMBL/GenBank/DDBJ databases">
        <title>The High-quality genome of the commercially important snow crab, Chionoecetes opilio.</title>
        <authorList>
            <person name="Jeong J.-H."/>
            <person name="Ryu S."/>
        </authorList>
    </citation>
    <scope>NUCLEOTIDE SEQUENCE</scope>
    <source>
        <strain evidence="7">MADBK_172401_WGS</strain>
        <tissue evidence="7">Digestive gland</tissue>
    </source>
</reference>
<name>A0A8J4XPB9_CHIOP</name>
<dbReference type="AlphaFoldDB" id="A0A8J4XPB9"/>
<evidence type="ECO:0000256" key="2">
    <source>
        <dbReference type="PROSITE-ProRule" id="PRU00059"/>
    </source>
</evidence>
<accession>A0A8J4XPB9</accession>
<dbReference type="PROSITE" id="PS50068">
    <property type="entry name" value="LDLRA_2"/>
    <property type="match status" value="1"/>
</dbReference>
<evidence type="ECO:0000256" key="5">
    <source>
        <dbReference type="SAM" id="Phobius"/>
    </source>
</evidence>
<dbReference type="PANTHER" id="PTHR24652">
    <property type="entry name" value="LOW-DENSITY LIPOPROTEIN RECEPTOR CLASS A DOMAIN-CONTAINING PROTEIN 2"/>
    <property type="match status" value="1"/>
</dbReference>